<dbReference type="InterPro" id="IPR012340">
    <property type="entry name" value="NA-bd_OB-fold"/>
</dbReference>
<evidence type="ECO:0000256" key="1">
    <source>
        <dbReference type="ARBA" id="ARBA00022448"/>
    </source>
</evidence>
<dbReference type="PANTHER" id="PTHR43875">
    <property type="entry name" value="MALTODEXTRIN IMPORT ATP-BINDING PROTEIN MSMX"/>
    <property type="match status" value="1"/>
</dbReference>
<keyword evidence="6" id="KW-1185">Reference proteome</keyword>
<dbReference type="Proteomes" id="UP000030661">
    <property type="component" value="Unassembled WGS sequence"/>
</dbReference>
<dbReference type="SUPFAM" id="SSF52540">
    <property type="entry name" value="P-loop containing nucleoside triphosphate hydrolases"/>
    <property type="match status" value="1"/>
</dbReference>
<gene>
    <name evidence="5" type="ORF">U27_01940</name>
</gene>
<organism evidence="5">
    <name type="scientific">Vecturithrix granuli</name>
    <dbReference type="NCBI Taxonomy" id="1499967"/>
    <lineage>
        <taxon>Bacteria</taxon>
        <taxon>Candidatus Moduliflexota</taxon>
        <taxon>Candidatus Vecturitrichia</taxon>
        <taxon>Candidatus Vecturitrichales</taxon>
        <taxon>Candidatus Vecturitrichaceae</taxon>
        <taxon>Candidatus Vecturithrix</taxon>
    </lineage>
</organism>
<dbReference type="InterPro" id="IPR003593">
    <property type="entry name" value="AAA+_ATPase"/>
</dbReference>
<name>A0A0S6W665_VECG1</name>
<dbReference type="InterPro" id="IPR047641">
    <property type="entry name" value="ABC_transpr_MalK/UgpC-like"/>
</dbReference>
<dbReference type="InterPro" id="IPR003439">
    <property type="entry name" value="ABC_transporter-like_ATP-bd"/>
</dbReference>
<dbReference type="GO" id="GO:0140359">
    <property type="term" value="F:ABC-type transporter activity"/>
    <property type="evidence" value="ECO:0007669"/>
    <property type="project" value="InterPro"/>
</dbReference>
<accession>A0A0S6W665</accession>
<dbReference type="Gene3D" id="2.40.50.140">
    <property type="entry name" value="Nucleic acid-binding proteins"/>
    <property type="match status" value="1"/>
</dbReference>
<dbReference type="Gene3D" id="2.40.50.100">
    <property type="match status" value="1"/>
</dbReference>
<dbReference type="GO" id="GO:0005524">
    <property type="term" value="F:ATP binding"/>
    <property type="evidence" value="ECO:0007669"/>
    <property type="project" value="UniProtKB-KW"/>
</dbReference>
<evidence type="ECO:0000313" key="5">
    <source>
        <dbReference type="EMBL" id="GAK55109.1"/>
    </source>
</evidence>
<dbReference type="AlphaFoldDB" id="A0A0S6W665"/>
<dbReference type="CDD" id="cd03301">
    <property type="entry name" value="ABC_MalK_N"/>
    <property type="match status" value="1"/>
</dbReference>
<dbReference type="PROSITE" id="PS00211">
    <property type="entry name" value="ABC_TRANSPORTER_1"/>
    <property type="match status" value="1"/>
</dbReference>
<dbReference type="InterPro" id="IPR008995">
    <property type="entry name" value="Mo/tungstate-bd_C_term_dom"/>
</dbReference>
<dbReference type="GO" id="GO:0016887">
    <property type="term" value="F:ATP hydrolysis activity"/>
    <property type="evidence" value="ECO:0007669"/>
    <property type="project" value="InterPro"/>
</dbReference>
<dbReference type="Pfam" id="PF17912">
    <property type="entry name" value="OB_MalK"/>
    <property type="match status" value="1"/>
</dbReference>
<dbReference type="SUPFAM" id="SSF50331">
    <property type="entry name" value="MOP-like"/>
    <property type="match status" value="1"/>
</dbReference>
<keyword evidence="2" id="KW-0547">Nucleotide-binding</keyword>
<sequence length="363" mass="40949">METAVKASLKNVTKKFDEVVAVNNVSLDIYEGEFLVLLGPSGSGKTTLLRLLAGLEQLTAGDIYIEETLVNDLPPRHRNIAMVFQSYALYPHMTVYENLAYPLKIRKRPEAEKRQRVAEVAERLEISELLKRKPKQLSGGQRQRVALGRAMIRQANLFLMDEPLSNLDAKLRVQMRAELRRLQKSLGTTTVYVTHDQAEAMTLADRVAIVNNGVIQQLASPADIYFHPINRFVAGFVGSPQMNFFIGTYTQGQITTDHFAYPLLADITQKLEEHGKVEKVLLGIRPEDIEVGKTQTEGAYPAKVYVSELMGAETFVFFHFSGTETFLSRTSPDFSANMDEDIWVSFKDKKIHVFDYETEVAII</sequence>
<dbReference type="InterPro" id="IPR015855">
    <property type="entry name" value="ABC_transpr_MalK-like"/>
</dbReference>
<evidence type="ECO:0000313" key="6">
    <source>
        <dbReference type="Proteomes" id="UP000030661"/>
    </source>
</evidence>
<dbReference type="Gene3D" id="3.40.50.300">
    <property type="entry name" value="P-loop containing nucleotide triphosphate hydrolases"/>
    <property type="match status" value="1"/>
</dbReference>
<dbReference type="GO" id="GO:0055052">
    <property type="term" value="C:ATP-binding cassette (ABC) transporter complex, substrate-binding subunit-containing"/>
    <property type="evidence" value="ECO:0007669"/>
    <property type="project" value="TreeGrafter"/>
</dbReference>
<dbReference type="HOGENOM" id="CLU_000604_1_1_0"/>
<dbReference type="STRING" id="1499967.U27_01940"/>
<protein>
    <submittedName>
        <fullName evidence="5">ABC-type sugar/spermidine/putrescine/iron/ thiamine transport system, ATPase component</fullName>
    </submittedName>
</protein>
<dbReference type="Pfam" id="PF00005">
    <property type="entry name" value="ABC_tran"/>
    <property type="match status" value="1"/>
</dbReference>
<dbReference type="PROSITE" id="PS50893">
    <property type="entry name" value="ABC_TRANSPORTER_2"/>
    <property type="match status" value="1"/>
</dbReference>
<reference evidence="5" key="1">
    <citation type="journal article" date="2015" name="PeerJ">
        <title>First genomic representation of candidate bacterial phylum KSB3 points to enhanced environmental sensing as a trigger of wastewater bulking.</title>
        <authorList>
            <person name="Sekiguchi Y."/>
            <person name="Ohashi A."/>
            <person name="Parks D.H."/>
            <person name="Yamauchi T."/>
            <person name="Tyson G.W."/>
            <person name="Hugenholtz P."/>
        </authorList>
    </citation>
    <scope>NUCLEOTIDE SEQUENCE [LARGE SCALE GENOMIC DNA]</scope>
</reference>
<dbReference type="SMART" id="SM00382">
    <property type="entry name" value="AAA"/>
    <property type="match status" value="1"/>
</dbReference>
<dbReference type="NCBIfam" id="NF008653">
    <property type="entry name" value="PRK11650.1"/>
    <property type="match status" value="1"/>
</dbReference>
<evidence type="ECO:0000259" key="4">
    <source>
        <dbReference type="PROSITE" id="PS50893"/>
    </source>
</evidence>
<keyword evidence="3" id="KW-0067">ATP-binding</keyword>
<dbReference type="InterPro" id="IPR027417">
    <property type="entry name" value="P-loop_NTPase"/>
</dbReference>
<dbReference type="eggNOG" id="COG3842">
    <property type="taxonomic scope" value="Bacteria"/>
</dbReference>
<dbReference type="PANTHER" id="PTHR43875:SF1">
    <property type="entry name" value="OSMOPROTECTIVE COMPOUNDS UPTAKE ATP-BINDING PROTEIN GGTA"/>
    <property type="match status" value="1"/>
</dbReference>
<keyword evidence="1" id="KW-0813">Transport</keyword>
<dbReference type="GO" id="GO:0008643">
    <property type="term" value="P:carbohydrate transport"/>
    <property type="evidence" value="ECO:0007669"/>
    <property type="project" value="InterPro"/>
</dbReference>
<dbReference type="InterPro" id="IPR040582">
    <property type="entry name" value="OB_MalK-like"/>
</dbReference>
<evidence type="ECO:0000256" key="3">
    <source>
        <dbReference type="ARBA" id="ARBA00022840"/>
    </source>
</evidence>
<feature type="domain" description="ABC transporter" evidence="4">
    <location>
        <begin position="7"/>
        <end position="237"/>
    </location>
</feature>
<dbReference type="FunFam" id="3.40.50.300:FF:000042">
    <property type="entry name" value="Maltose/maltodextrin ABC transporter, ATP-binding protein"/>
    <property type="match status" value="1"/>
</dbReference>
<dbReference type="EMBL" id="DF820463">
    <property type="protein sequence ID" value="GAK55109.1"/>
    <property type="molecule type" value="Genomic_DNA"/>
</dbReference>
<proteinExistence type="predicted"/>
<evidence type="ECO:0000256" key="2">
    <source>
        <dbReference type="ARBA" id="ARBA00022741"/>
    </source>
</evidence>
<dbReference type="InterPro" id="IPR017871">
    <property type="entry name" value="ABC_transporter-like_CS"/>
</dbReference>